<dbReference type="InterPro" id="IPR035874">
    <property type="entry name" value="IDS"/>
</dbReference>
<dbReference type="PANTHER" id="PTHR45953:SF1">
    <property type="entry name" value="IDURONATE 2-SULFATASE"/>
    <property type="match status" value="1"/>
</dbReference>
<dbReference type="Gene3D" id="3.40.720.10">
    <property type="entry name" value="Alkaline Phosphatase, subunit A"/>
    <property type="match status" value="1"/>
</dbReference>
<keyword evidence="3" id="KW-0479">Metal-binding</keyword>
<keyword evidence="5" id="KW-0378">Hydrolase</keyword>
<evidence type="ECO:0000256" key="8">
    <source>
        <dbReference type="SAM" id="SignalP"/>
    </source>
</evidence>
<dbReference type="Proteomes" id="UP001158067">
    <property type="component" value="Unassembled WGS sequence"/>
</dbReference>
<dbReference type="SUPFAM" id="SSF53649">
    <property type="entry name" value="Alkaline phosphatase-like"/>
    <property type="match status" value="1"/>
</dbReference>
<organism evidence="10 11">
    <name type="scientific">Neorhodopirellula lusitana</name>
    <dbReference type="NCBI Taxonomy" id="445327"/>
    <lineage>
        <taxon>Bacteria</taxon>
        <taxon>Pseudomonadati</taxon>
        <taxon>Planctomycetota</taxon>
        <taxon>Planctomycetia</taxon>
        <taxon>Pirellulales</taxon>
        <taxon>Pirellulaceae</taxon>
        <taxon>Neorhodopirellula</taxon>
    </lineage>
</organism>
<name>A0ABY1PS37_9BACT</name>
<keyword evidence="4 8" id="KW-0732">Signal</keyword>
<evidence type="ECO:0000256" key="1">
    <source>
        <dbReference type="ARBA" id="ARBA00001913"/>
    </source>
</evidence>
<comment type="similarity">
    <text evidence="2">Belongs to the sulfatase family.</text>
</comment>
<evidence type="ECO:0000256" key="6">
    <source>
        <dbReference type="ARBA" id="ARBA00022837"/>
    </source>
</evidence>
<feature type="domain" description="Sulfatase N-terminal" evidence="9">
    <location>
        <begin position="36"/>
        <end position="393"/>
    </location>
</feature>
<gene>
    <name evidence="10" type="ORF">SAMN06265222_101581</name>
</gene>
<evidence type="ECO:0000256" key="3">
    <source>
        <dbReference type="ARBA" id="ARBA00022723"/>
    </source>
</evidence>
<reference evidence="10 11" key="1">
    <citation type="submission" date="2017-05" db="EMBL/GenBank/DDBJ databases">
        <authorList>
            <person name="Varghese N."/>
            <person name="Submissions S."/>
        </authorList>
    </citation>
    <scope>NUCLEOTIDE SEQUENCE [LARGE SCALE GENOMIC DNA]</scope>
    <source>
        <strain evidence="10 11">DSM 25457</strain>
    </source>
</reference>
<sequence>MKQMTRLTTATRAMGLAIVLLAFHHMTVRADAPQRPNVLFIAIDDVNDWVGPLGGHPQAKTPHLDRFCEQGAVVFQNAVCPAPVCCPSRSALLSGFMPNHTGVYGNLSNILDSPITKTHATLPEYFTQHGYHSLSTGKIFHKHATETGADWGQWAFDTFRHTTPENRPDRSRLTHQGLGIVNGAKAKGPAPKYSWGALSWGPTEEPLQETKDFTSAEWAGQQLQKSWNQPFFMAIGISKPHLPWVVPQEFFDLYDLETLQTADIKPDDLDDIKRPNGENAYQPQPDYEWVVENGILKEATRAYLASVSYADACLGVIFEALQKSEHADNTIVVVWGDHGYHLGEKLRFKKSTLWRESARTPLIVRLPSMKKQQVCQRVVNLVDLYPTLIELCGLPEKELDGRDISPLLSTPDMPWKHPGVTVADYGTSVLTEDWHYLETKSGNKEFYDLRNDEMEWKNLIGSPEYAATIAELAKSVPRNRAKSVVAREVPKKNKREDAALDDTLKSTRDLSVLQ</sequence>
<dbReference type="EMBL" id="FXUG01000001">
    <property type="protein sequence ID" value="SMP41432.1"/>
    <property type="molecule type" value="Genomic_DNA"/>
</dbReference>
<comment type="cofactor">
    <cofactor evidence="1">
        <name>Ca(2+)</name>
        <dbReference type="ChEBI" id="CHEBI:29108"/>
    </cofactor>
</comment>
<evidence type="ECO:0000256" key="7">
    <source>
        <dbReference type="SAM" id="MobiDB-lite"/>
    </source>
</evidence>
<dbReference type="Pfam" id="PF00884">
    <property type="entry name" value="Sulfatase"/>
    <property type="match status" value="1"/>
</dbReference>
<feature type="signal peptide" evidence="8">
    <location>
        <begin position="1"/>
        <end position="30"/>
    </location>
</feature>
<proteinExistence type="inferred from homology"/>
<dbReference type="CDD" id="cd16030">
    <property type="entry name" value="iduronate-2-sulfatase"/>
    <property type="match status" value="1"/>
</dbReference>
<evidence type="ECO:0000313" key="10">
    <source>
        <dbReference type="EMBL" id="SMP41432.1"/>
    </source>
</evidence>
<feature type="region of interest" description="Disordered" evidence="7">
    <location>
        <begin position="484"/>
        <end position="514"/>
    </location>
</feature>
<dbReference type="PANTHER" id="PTHR45953">
    <property type="entry name" value="IDURONATE 2-SULFATASE"/>
    <property type="match status" value="1"/>
</dbReference>
<evidence type="ECO:0000256" key="4">
    <source>
        <dbReference type="ARBA" id="ARBA00022729"/>
    </source>
</evidence>
<accession>A0ABY1PS37</accession>
<feature type="chain" id="PRO_5047074992" evidence="8">
    <location>
        <begin position="31"/>
        <end position="514"/>
    </location>
</feature>
<feature type="compositionally biased region" description="Basic and acidic residues" evidence="7">
    <location>
        <begin position="488"/>
        <end position="508"/>
    </location>
</feature>
<keyword evidence="11" id="KW-1185">Reference proteome</keyword>
<evidence type="ECO:0000256" key="5">
    <source>
        <dbReference type="ARBA" id="ARBA00022801"/>
    </source>
</evidence>
<dbReference type="InterPro" id="IPR017850">
    <property type="entry name" value="Alkaline_phosphatase_core_sf"/>
</dbReference>
<evidence type="ECO:0000313" key="11">
    <source>
        <dbReference type="Proteomes" id="UP001158067"/>
    </source>
</evidence>
<dbReference type="InterPro" id="IPR000917">
    <property type="entry name" value="Sulfatase_N"/>
</dbReference>
<keyword evidence="6" id="KW-0106">Calcium</keyword>
<protein>
    <submittedName>
        <fullName evidence="10">Arylsulfatase A</fullName>
    </submittedName>
</protein>
<evidence type="ECO:0000256" key="2">
    <source>
        <dbReference type="ARBA" id="ARBA00008779"/>
    </source>
</evidence>
<comment type="caution">
    <text evidence="10">The sequence shown here is derived from an EMBL/GenBank/DDBJ whole genome shotgun (WGS) entry which is preliminary data.</text>
</comment>
<evidence type="ECO:0000259" key="9">
    <source>
        <dbReference type="Pfam" id="PF00884"/>
    </source>
</evidence>